<feature type="domain" description="BTB" evidence="3">
    <location>
        <begin position="39"/>
        <end position="106"/>
    </location>
</feature>
<dbReference type="PANTHER" id="PTHR24412:SF497">
    <property type="entry name" value="KELCH-LIKE PROTEIN 18"/>
    <property type="match status" value="1"/>
</dbReference>
<dbReference type="InterPro" id="IPR011705">
    <property type="entry name" value="BACK"/>
</dbReference>
<keyword evidence="5" id="KW-1185">Reference proteome</keyword>
<dbReference type="PROSITE" id="PS50097">
    <property type="entry name" value="BTB"/>
    <property type="match status" value="1"/>
</dbReference>
<dbReference type="PANTHER" id="PTHR24412">
    <property type="entry name" value="KELCH PROTEIN"/>
    <property type="match status" value="1"/>
</dbReference>
<evidence type="ECO:0000313" key="5">
    <source>
        <dbReference type="Proteomes" id="UP001642483"/>
    </source>
</evidence>
<reference evidence="4 5" key="1">
    <citation type="submission" date="2024-02" db="EMBL/GenBank/DDBJ databases">
        <authorList>
            <person name="Daric V."/>
            <person name="Darras S."/>
        </authorList>
    </citation>
    <scope>NUCLEOTIDE SEQUENCE [LARGE SCALE GENOMIC DNA]</scope>
</reference>
<accession>A0ABP0GMD5</accession>
<dbReference type="SUPFAM" id="SSF54695">
    <property type="entry name" value="POZ domain"/>
    <property type="match status" value="1"/>
</dbReference>
<dbReference type="InterPro" id="IPR011333">
    <property type="entry name" value="SKP1/BTB/POZ_sf"/>
</dbReference>
<gene>
    <name evidence="4" type="ORF">CVLEPA_LOCUS26123</name>
</gene>
<evidence type="ECO:0000259" key="3">
    <source>
        <dbReference type="PROSITE" id="PS50097"/>
    </source>
</evidence>
<keyword evidence="1" id="KW-0880">Kelch repeat</keyword>
<proteinExistence type="predicted"/>
<dbReference type="SMART" id="SM00225">
    <property type="entry name" value="BTB"/>
    <property type="match status" value="1"/>
</dbReference>
<dbReference type="Pfam" id="PF00651">
    <property type="entry name" value="BTB"/>
    <property type="match status" value="1"/>
</dbReference>
<name>A0ABP0GMD5_CLALP</name>
<sequence length="554" mass="61980">MSSDSDSALSPKRTKFNSNHALEILSKMNAERKFSKACCHVTIRTGNSEFPAHKCVLSAFSDFYAKLFSSKMKEKFEKEVSINGLSSDIMGLIIEFMYTCEINLTKKNVFELLAASEQLQIPTIKECCNKFLVACVSKGNCLQTYSFAKKNCLHDVVRKAEKCILDNLFAVVKQPEFRSLNAEDLLTILQVKRRNISEETLFNAVVSWVNYDRSFRKSYFCDLFKNILLSYLCSDFLRDVVQNESLVMECHGCFSLLPKTLIRHAPESSASDEFSHILVIAYEGRNTLENFKMVENQWILMPTSNCDAMSVRKGATSVCVDKKVYFIGGGSDEAVNSVESLSLIAENPVWHPEKTLLRKRHYSASAVLNDIIYVTGGCDGDVIGTCEQFDIRRDEWSWFQEMSGKRGGHGMVALNGKLYVAGGLEKEVLSTVECYDISTKQWTYLASMNQKRVMLCLIVLHGKMFAIGGFGGTNCLSSMEIYDPEAESWVYGAPLICPRSGAAACVVNGKIYLIGGKNEQEHLLLAEVYDPALGAWKIHCGLNGPSVRSFELDV</sequence>
<dbReference type="Pfam" id="PF24681">
    <property type="entry name" value="Kelch_KLHDC2_KLHL20_DRC7"/>
    <property type="match status" value="1"/>
</dbReference>
<keyword evidence="2" id="KW-0677">Repeat</keyword>
<dbReference type="InterPro" id="IPR000210">
    <property type="entry name" value="BTB/POZ_dom"/>
</dbReference>
<evidence type="ECO:0000313" key="4">
    <source>
        <dbReference type="EMBL" id="CAK8692887.1"/>
    </source>
</evidence>
<dbReference type="Gene3D" id="3.30.710.10">
    <property type="entry name" value="Potassium Channel Kv1.1, Chain A"/>
    <property type="match status" value="1"/>
</dbReference>
<evidence type="ECO:0000256" key="2">
    <source>
        <dbReference type="ARBA" id="ARBA00022737"/>
    </source>
</evidence>
<dbReference type="Pfam" id="PF07707">
    <property type="entry name" value="BACK"/>
    <property type="match status" value="1"/>
</dbReference>
<dbReference type="SMART" id="SM00612">
    <property type="entry name" value="Kelch"/>
    <property type="match status" value="5"/>
</dbReference>
<protein>
    <recommendedName>
        <fullName evidence="3">BTB domain-containing protein</fullName>
    </recommendedName>
</protein>
<dbReference type="Gene3D" id="2.120.10.80">
    <property type="entry name" value="Kelch-type beta propeller"/>
    <property type="match status" value="1"/>
</dbReference>
<dbReference type="SUPFAM" id="SSF50965">
    <property type="entry name" value="Galactose oxidase, central domain"/>
    <property type="match status" value="1"/>
</dbReference>
<dbReference type="InterPro" id="IPR017096">
    <property type="entry name" value="BTB-kelch_protein"/>
</dbReference>
<organism evidence="4 5">
    <name type="scientific">Clavelina lepadiformis</name>
    <name type="common">Light-bulb sea squirt</name>
    <name type="synonym">Ascidia lepadiformis</name>
    <dbReference type="NCBI Taxonomy" id="159417"/>
    <lineage>
        <taxon>Eukaryota</taxon>
        <taxon>Metazoa</taxon>
        <taxon>Chordata</taxon>
        <taxon>Tunicata</taxon>
        <taxon>Ascidiacea</taxon>
        <taxon>Aplousobranchia</taxon>
        <taxon>Clavelinidae</taxon>
        <taxon>Clavelina</taxon>
    </lineage>
</organism>
<dbReference type="InterPro" id="IPR006652">
    <property type="entry name" value="Kelch_1"/>
</dbReference>
<dbReference type="EMBL" id="CAWYQH010000130">
    <property type="protein sequence ID" value="CAK8692887.1"/>
    <property type="molecule type" value="Genomic_DNA"/>
</dbReference>
<dbReference type="Gene3D" id="1.25.40.420">
    <property type="match status" value="1"/>
</dbReference>
<dbReference type="InterPro" id="IPR011043">
    <property type="entry name" value="Gal_Oxase/kelch_b-propeller"/>
</dbReference>
<dbReference type="Proteomes" id="UP001642483">
    <property type="component" value="Unassembled WGS sequence"/>
</dbReference>
<dbReference type="PIRSF" id="PIRSF037037">
    <property type="entry name" value="Kelch-like_protein_gigaxonin"/>
    <property type="match status" value="1"/>
</dbReference>
<dbReference type="Pfam" id="PF01344">
    <property type="entry name" value="Kelch_1"/>
    <property type="match status" value="1"/>
</dbReference>
<dbReference type="InterPro" id="IPR015915">
    <property type="entry name" value="Kelch-typ_b-propeller"/>
</dbReference>
<evidence type="ECO:0000256" key="1">
    <source>
        <dbReference type="ARBA" id="ARBA00022441"/>
    </source>
</evidence>
<dbReference type="SMART" id="SM00875">
    <property type="entry name" value="BACK"/>
    <property type="match status" value="1"/>
</dbReference>
<comment type="caution">
    <text evidence="4">The sequence shown here is derived from an EMBL/GenBank/DDBJ whole genome shotgun (WGS) entry which is preliminary data.</text>
</comment>